<dbReference type="Pfam" id="PF00335">
    <property type="entry name" value="Tetraspanin"/>
    <property type="match status" value="1"/>
</dbReference>
<name>A0A9N9BYI4_9GLOM</name>
<feature type="transmembrane region" description="Helical" evidence="6">
    <location>
        <begin position="108"/>
        <end position="131"/>
    </location>
</feature>
<evidence type="ECO:0000256" key="4">
    <source>
        <dbReference type="ARBA" id="ARBA00023136"/>
    </source>
</evidence>
<dbReference type="AlphaFoldDB" id="A0A9N9BYI4"/>
<feature type="transmembrane region" description="Helical" evidence="6">
    <location>
        <begin position="77"/>
        <end position="101"/>
    </location>
</feature>
<dbReference type="SUPFAM" id="SSF48652">
    <property type="entry name" value="Tetraspanin"/>
    <property type="match status" value="1"/>
</dbReference>
<dbReference type="EMBL" id="CAJVPV010004840">
    <property type="protein sequence ID" value="CAG8580089.1"/>
    <property type="molecule type" value="Genomic_DNA"/>
</dbReference>
<sequence>MSCQGCVNAVKNVLNKFQDTAYEVELENQLVTVTTKATNEEVFNALKGTGKELAGIILIGLGLYELASPEVRFYSNVIPLATILLGVLIFLISVTGCFGAVAESKPILVTYFIVLLILVIIQVIAAIITLVDSQNVERILDTAWEKAYQEHPAIIRDIEDEYACCGFRNTTDRAIPKRTPDACVESPWFGYNKPCLASLETAYRRHHTMLAVWGIVLAVIQILALISVYILIVFLPTPEERERIYRAEHERLVRIGRGEDPEQPTKPYSVGQYGATSGVST</sequence>
<feature type="domain" description="HMA" evidence="7">
    <location>
        <begin position="1"/>
        <end position="54"/>
    </location>
</feature>
<protein>
    <submittedName>
        <fullName evidence="8">3390_t:CDS:1</fullName>
    </submittedName>
</protein>
<evidence type="ECO:0000256" key="6">
    <source>
        <dbReference type="SAM" id="Phobius"/>
    </source>
</evidence>
<dbReference type="Proteomes" id="UP000789342">
    <property type="component" value="Unassembled WGS sequence"/>
</dbReference>
<evidence type="ECO:0000259" key="7">
    <source>
        <dbReference type="PROSITE" id="PS50846"/>
    </source>
</evidence>
<dbReference type="Pfam" id="PF00403">
    <property type="entry name" value="HMA"/>
    <property type="match status" value="1"/>
</dbReference>
<feature type="transmembrane region" description="Helical" evidence="6">
    <location>
        <begin position="210"/>
        <end position="235"/>
    </location>
</feature>
<evidence type="ECO:0000256" key="2">
    <source>
        <dbReference type="ARBA" id="ARBA00022692"/>
    </source>
</evidence>
<comment type="caution">
    <text evidence="8">The sequence shown here is derived from an EMBL/GenBank/DDBJ whole genome shotgun (WGS) entry which is preliminary data.</text>
</comment>
<dbReference type="PROSITE" id="PS50846">
    <property type="entry name" value="HMA_2"/>
    <property type="match status" value="1"/>
</dbReference>
<accession>A0A9N9BYI4</accession>
<dbReference type="GO" id="GO:0016020">
    <property type="term" value="C:membrane"/>
    <property type="evidence" value="ECO:0007669"/>
    <property type="project" value="UniProtKB-SubCell"/>
</dbReference>
<dbReference type="InterPro" id="IPR008952">
    <property type="entry name" value="Tetraspanin_EC2_sf"/>
</dbReference>
<dbReference type="InterPro" id="IPR036163">
    <property type="entry name" value="HMA_dom_sf"/>
</dbReference>
<keyword evidence="9" id="KW-1185">Reference proteome</keyword>
<proteinExistence type="predicted"/>
<dbReference type="PRINTS" id="PR00259">
    <property type="entry name" value="TMFOUR"/>
</dbReference>
<dbReference type="PANTHER" id="PTHR19282">
    <property type="entry name" value="TETRASPANIN"/>
    <property type="match status" value="1"/>
</dbReference>
<dbReference type="Gene3D" id="3.30.70.100">
    <property type="match status" value="1"/>
</dbReference>
<dbReference type="CDD" id="cd00371">
    <property type="entry name" value="HMA"/>
    <property type="match status" value="1"/>
</dbReference>
<reference evidence="8" key="1">
    <citation type="submission" date="2021-06" db="EMBL/GenBank/DDBJ databases">
        <authorList>
            <person name="Kallberg Y."/>
            <person name="Tangrot J."/>
            <person name="Rosling A."/>
        </authorList>
    </citation>
    <scope>NUCLEOTIDE SEQUENCE</scope>
    <source>
        <strain evidence="8">CL551</strain>
    </source>
</reference>
<gene>
    <name evidence="8" type="ORF">AMORRO_LOCUS6869</name>
</gene>
<comment type="subcellular location">
    <subcellularLocation>
        <location evidence="1">Membrane</location>
        <topology evidence="1">Multi-pass membrane protein</topology>
    </subcellularLocation>
</comment>
<dbReference type="OrthoDB" id="71600at2759"/>
<evidence type="ECO:0000256" key="3">
    <source>
        <dbReference type="ARBA" id="ARBA00022989"/>
    </source>
</evidence>
<dbReference type="GO" id="GO:0046872">
    <property type="term" value="F:metal ion binding"/>
    <property type="evidence" value="ECO:0007669"/>
    <property type="project" value="InterPro"/>
</dbReference>
<feature type="region of interest" description="Disordered" evidence="5">
    <location>
        <begin position="256"/>
        <end position="281"/>
    </location>
</feature>
<evidence type="ECO:0000256" key="1">
    <source>
        <dbReference type="ARBA" id="ARBA00004141"/>
    </source>
</evidence>
<evidence type="ECO:0000313" key="8">
    <source>
        <dbReference type="EMBL" id="CAG8580089.1"/>
    </source>
</evidence>
<evidence type="ECO:0000313" key="9">
    <source>
        <dbReference type="Proteomes" id="UP000789342"/>
    </source>
</evidence>
<evidence type="ECO:0000256" key="5">
    <source>
        <dbReference type="SAM" id="MobiDB-lite"/>
    </source>
</evidence>
<keyword evidence="4 6" id="KW-0472">Membrane</keyword>
<dbReference type="InterPro" id="IPR018499">
    <property type="entry name" value="Tetraspanin/Peripherin"/>
</dbReference>
<keyword evidence="3 6" id="KW-1133">Transmembrane helix</keyword>
<keyword evidence="2 6" id="KW-0812">Transmembrane</keyword>
<dbReference type="InterPro" id="IPR006121">
    <property type="entry name" value="HMA_dom"/>
</dbReference>
<dbReference type="SUPFAM" id="SSF55008">
    <property type="entry name" value="HMA, heavy metal-associated domain"/>
    <property type="match status" value="1"/>
</dbReference>
<organism evidence="8 9">
    <name type="scientific">Acaulospora morrowiae</name>
    <dbReference type="NCBI Taxonomy" id="94023"/>
    <lineage>
        <taxon>Eukaryota</taxon>
        <taxon>Fungi</taxon>
        <taxon>Fungi incertae sedis</taxon>
        <taxon>Mucoromycota</taxon>
        <taxon>Glomeromycotina</taxon>
        <taxon>Glomeromycetes</taxon>
        <taxon>Diversisporales</taxon>
        <taxon>Acaulosporaceae</taxon>
        <taxon>Acaulospora</taxon>
    </lineage>
</organism>